<protein>
    <submittedName>
        <fullName evidence="1">Uncharacterized protein</fullName>
    </submittedName>
</protein>
<evidence type="ECO:0000313" key="2">
    <source>
        <dbReference type="Proteomes" id="UP001597373"/>
    </source>
</evidence>
<proteinExistence type="predicted"/>
<sequence>MGTRLRALEEFLPAPFGNGIRIMQHLTRNVVHRGDYACMVGNLEGATD</sequence>
<gene>
    <name evidence="1" type="ORF">ACFSMZ_08530</name>
</gene>
<dbReference type="RefSeq" id="WP_345099650.1">
    <property type="nucleotide sequence ID" value="NZ_BAABGS010000068.1"/>
</dbReference>
<accession>A0ABW5DKB9</accession>
<dbReference type="EMBL" id="JBHUIR010000026">
    <property type="protein sequence ID" value="MFD2259810.1"/>
    <property type="molecule type" value="Genomic_DNA"/>
</dbReference>
<name>A0ABW5DKB9_9HYPH</name>
<reference evidence="2" key="1">
    <citation type="journal article" date="2019" name="Int. J. Syst. Evol. Microbiol.">
        <title>The Global Catalogue of Microorganisms (GCM) 10K type strain sequencing project: providing services to taxonomists for standard genome sequencing and annotation.</title>
        <authorList>
            <consortium name="The Broad Institute Genomics Platform"/>
            <consortium name="The Broad Institute Genome Sequencing Center for Infectious Disease"/>
            <person name="Wu L."/>
            <person name="Ma J."/>
        </authorList>
    </citation>
    <scope>NUCLEOTIDE SEQUENCE [LARGE SCALE GENOMIC DNA]</scope>
    <source>
        <strain evidence="2">KCTC 23707</strain>
    </source>
</reference>
<organism evidence="1 2">
    <name type="scientific">Chelativorans composti</name>
    <dbReference type="NCBI Taxonomy" id="768533"/>
    <lineage>
        <taxon>Bacteria</taxon>
        <taxon>Pseudomonadati</taxon>
        <taxon>Pseudomonadota</taxon>
        <taxon>Alphaproteobacteria</taxon>
        <taxon>Hyphomicrobiales</taxon>
        <taxon>Phyllobacteriaceae</taxon>
        <taxon>Chelativorans</taxon>
    </lineage>
</organism>
<keyword evidence="2" id="KW-1185">Reference proteome</keyword>
<evidence type="ECO:0000313" key="1">
    <source>
        <dbReference type="EMBL" id="MFD2259810.1"/>
    </source>
</evidence>
<comment type="caution">
    <text evidence="1">The sequence shown here is derived from an EMBL/GenBank/DDBJ whole genome shotgun (WGS) entry which is preliminary data.</text>
</comment>
<dbReference type="Proteomes" id="UP001597373">
    <property type="component" value="Unassembled WGS sequence"/>
</dbReference>